<keyword evidence="9" id="KW-0735">Signal-anchor</keyword>
<dbReference type="Pfam" id="PF14604">
    <property type="entry name" value="SH3_9"/>
    <property type="match status" value="1"/>
</dbReference>
<dbReference type="InterPro" id="IPR045573">
    <property type="entry name" value="Fut8_N_cat"/>
</dbReference>
<keyword evidence="23" id="KW-1185">Reference proteome</keyword>
<dbReference type="Gene3D" id="3.40.50.11350">
    <property type="match status" value="1"/>
</dbReference>
<evidence type="ECO:0000259" key="20">
    <source>
        <dbReference type="PROSITE" id="PS50002"/>
    </source>
</evidence>
<evidence type="ECO:0000256" key="15">
    <source>
        <dbReference type="ARBA" id="ARBA00030648"/>
    </source>
</evidence>
<evidence type="ECO:0000256" key="2">
    <source>
        <dbReference type="ARBA" id="ARBA00004922"/>
    </source>
</evidence>
<dbReference type="FunFam" id="3.40.50.11350:FF:000001">
    <property type="entry name" value="Alpha-(1,6)-fucosyltransferase"/>
    <property type="match status" value="1"/>
</dbReference>
<evidence type="ECO:0000256" key="13">
    <source>
        <dbReference type="ARBA" id="ARBA00023157"/>
    </source>
</evidence>
<dbReference type="SUPFAM" id="SSF50044">
    <property type="entry name" value="SH3-domain"/>
    <property type="match status" value="1"/>
</dbReference>
<comment type="caution">
    <text evidence="22">The sequence shown here is derived from an EMBL/GenBank/DDBJ whole genome shotgun (WGS) entry which is preliminary data.</text>
</comment>
<comment type="subcellular location">
    <subcellularLocation>
        <location evidence="1">Golgi apparatus</location>
        <location evidence="1">Golgi stack membrane</location>
        <topology evidence="1">Single-pass type II membrane protein</topology>
    </subcellularLocation>
</comment>
<evidence type="ECO:0000259" key="21">
    <source>
        <dbReference type="PROSITE" id="PS51659"/>
    </source>
</evidence>
<comment type="catalytic activity">
    <reaction evidence="17">
        <text>N(4)-{beta-D-GlcNAc-(1-&gt;2)-alpha-D-Man-(1-&gt;3)-[beta-D-GlcNAc-(1-&gt;2)-alpha-D-Man-(1-&gt;6)]-beta-D-Man-(1-&gt;4)-beta-D-GlcNAc-(1-&gt;4)-beta-D-GlcNAc}-L-asparaginyl-[protein] + GDP-beta-L-fucose = an N(4)-{beta-D-GlcNAc-(1-&gt;2)-alpha-D-Man-(1-&gt;3)-[beta-D-GlcNAc-(1-&gt;2)-alpha-D-Man-(1-&gt;6)]-beta-D-Man-(1-&gt;4)-beta-D-GlcNAc-(1-&gt;4)-[alpha-L-Fuc-(1-&gt;6)]-beta-D-GlcNAc}-L-asparaginyl-[protein] + GDP + H(+)</text>
        <dbReference type="Rhea" id="RHEA:12985"/>
        <dbReference type="Rhea" id="RHEA-COMP:13526"/>
        <dbReference type="Rhea" id="RHEA-COMP:13532"/>
        <dbReference type="ChEBI" id="CHEBI:15378"/>
        <dbReference type="ChEBI" id="CHEBI:57273"/>
        <dbReference type="ChEBI" id="CHEBI:58189"/>
        <dbReference type="ChEBI" id="CHEBI:60651"/>
        <dbReference type="ChEBI" id="CHEBI:137207"/>
        <dbReference type="EC" id="2.4.1.68"/>
    </reaction>
</comment>
<protein>
    <recommendedName>
        <fullName evidence="4">Alpha-(1,6)-fucosyltransferase</fullName>
        <ecNumber evidence="3">2.4.1.68</ecNumber>
    </recommendedName>
    <alternativeName>
        <fullName evidence="14">GDP-L-Fuc:N-acetyl-beta-D-glucosaminide alpha1,6-fucosyltransferase</fullName>
    </alternativeName>
    <alternativeName>
        <fullName evidence="16">GDP-fucose--glycoprotein fucosyltransferase</fullName>
    </alternativeName>
    <alternativeName>
        <fullName evidence="15">Glycoprotein 6-alpha-L-fucosyltransferase</fullName>
    </alternativeName>
</protein>
<keyword evidence="10" id="KW-1133">Transmembrane helix</keyword>
<comment type="pathway">
    <text evidence="2">Protein modification; protein glycosylation.</text>
</comment>
<dbReference type="GO" id="GO:0032580">
    <property type="term" value="C:Golgi cisterna membrane"/>
    <property type="evidence" value="ECO:0007669"/>
    <property type="project" value="UniProtKB-SubCell"/>
</dbReference>
<evidence type="ECO:0000256" key="9">
    <source>
        <dbReference type="ARBA" id="ARBA00022968"/>
    </source>
</evidence>
<dbReference type="InterPro" id="IPR027350">
    <property type="entry name" value="GT23_dom"/>
</dbReference>
<reference evidence="22 23" key="1">
    <citation type="journal article" date="2019" name="PLoS Biol.">
        <title>Sex chromosomes control vertical transmission of feminizing Wolbachia symbionts in an isopod.</title>
        <authorList>
            <person name="Becking T."/>
            <person name="Chebbi M.A."/>
            <person name="Giraud I."/>
            <person name="Moumen B."/>
            <person name="Laverre T."/>
            <person name="Caubet Y."/>
            <person name="Peccoud J."/>
            <person name="Gilbert C."/>
            <person name="Cordaux R."/>
        </authorList>
    </citation>
    <scope>NUCLEOTIDE SEQUENCE [LARGE SCALE GENOMIC DNA]</scope>
    <source>
        <strain evidence="22">ANa2</strain>
        <tissue evidence="22">Whole body excluding digestive tract and cuticle</tissue>
    </source>
</reference>
<feature type="region of interest" description="Important for donor substrate binding" evidence="19">
    <location>
        <begin position="274"/>
        <end position="275"/>
    </location>
</feature>
<evidence type="ECO:0000256" key="17">
    <source>
        <dbReference type="ARBA" id="ARBA00093238"/>
    </source>
</evidence>
<dbReference type="Proteomes" id="UP000326759">
    <property type="component" value="Unassembled WGS sequence"/>
</dbReference>
<dbReference type="AlphaFoldDB" id="A0A5N5SJM5"/>
<dbReference type="InterPro" id="IPR001452">
    <property type="entry name" value="SH3_domain"/>
</dbReference>
<evidence type="ECO:0000256" key="18">
    <source>
        <dbReference type="PROSITE-ProRule" id="PRU00192"/>
    </source>
</evidence>
<evidence type="ECO:0000256" key="16">
    <source>
        <dbReference type="ARBA" id="ARBA00032208"/>
    </source>
</evidence>
<dbReference type="PANTHER" id="PTHR13132">
    <property type="entry name" value="ALPHA- 1,6 -FUCOSYLTRANSFERASE"/>
    <property type="match status" value="1"/>
</dbReference>
<keyword evidence="7 19" id="KW-0808">Transferase</keyword>
<dbReference type="PROSITE" id="PS50002">
    <property type="entry name" value="SH3"/>
    <property type="match status" value="1"/>
</dbReference>
<organism evidence="22 23">
    <name type="scientific">Armadillidium nasatum</name>
    <dbReference type="NCBI Taxonomy" id="96803"/>
    <lineage>
        <taxon>Eukaryota</taxon>
        <taxon>Metazoa</taxon>
        <taxon>Ecdysozoa</taxon>
        <taxon>Arthropoda</taxon>
        <taxon>Crustacea</taxon>
        <taxon>Multicrustacea</taxon>
        <taxon>Malacostraca</taxon>
        <taxon>Eumalacostraca</taxon>
        <taxon>Peracarida</taxon>
        <taxon>Isopoda</taxon>
        <taxon>Oniscidea</taxon>
        <taxon>Crinocheta</taxon>
        <taxon>Armadillidiidae</taxon>
        <taxon>Armadillidium</taxon>
    </lineage>
</organism>
<proteinExistence type="inferred from homology"/>
<dbReference type="InterPro" id="IPR035653">
    <property type="entry name" value="Fut8_SH3"/>
</dbReference>
<dbReference type="GO" id="GO:0008424">
    <property type="term" value="F:glycoprotein 6-alpha-L-fucosyltransferase activity"/>
    <property type="evidence" value="ECO:0007669"/>
    <property type="project" value="UniProtKB-EC"/>
</dbReference>
<evidence type="ECO:0000256" key="11">
    <source>
        <dbReference type="ARBA" id="ARBA00023034"/>
    </source>
</evidence>
<feature type="domain" description="GT23" evidence="21">
    <location>
        <begin position="118"/>
        <end position="402"/>
    </location>
</feature>
<dbReference type="Pfam" id="PF19745">
    <property type="entry name" value="FUT8_N_cat"/>
    <property type="match status" value="1"/>
</dbReference>
<evidence type="ECO:0000256" key="14">
    <source>
        <dbReference type="ARBA" id="ARBA00030434"/>
    </source>
</evidence>
<keyword evidence="12" id="KW-0472">Membrane</keyword>
<comment type="similarity">
    <text evidence="19">Belongs to the glycosyltransferase 23 family.</text>
</comment>
<sequence length="487" mass="55556">MLQQSDSSGDKTVPDIIPSTEFEKTRRLLGNDIQETMFYFQAQLEDLKKKLGEGSPLATQVEQILDEGIDRIRVSQHDLRILSDLDGLNLWREKEAVELSELIQKRLHKLQNPPDCSKARKLICNLNKGCGYGCQIHHAVYCFIVAYGAKRTLILRSKNWRYDKNGWEDVFQPLSETCTDTAASSFSHWPGAENTQAVELPIVDTLSHRPPILPPAIPKDISERLIRFHGNPTVWWVGQFLKYMLRFQPKTQAMIDSMKESMGFKTPVVGIHIRRTDKVGTEAAFHSVEEYMERAEEYYKLVSLSNPNVVRRVYIASDDPKVITEARNKFPNYTIYGDPNVSKTAAVSTRYTDASLRGIIADIYFLSLSDYLVCTFSSQVCRLAYEILQTFHPDGADRFRSLDDIYYYGGQNPHNQRARFPHTAKRSNEMSLKVGDFVGVAGNHWDGFSKGFNRRSKQTGLYPSYKAEETVEVANIASYADFDKNET</sequence>
<evidence type="ECO:0000256" key="1">
    <source>
        <dbReference type="ARBA" id="ARBA00004447"/>
    </source>
</evidence>
<evidence type="ECO:0000256" key="10">
    <source>
        <dbReference type="ARBA" id="ARBA00022989"/>
    </source>
</evidence>
<dbReference type="EC" id="2.4.1.68" evidence="3"/>
<evidence type="ECO:0000256" key="8">
    <source>
        <dbReference type="ARBA" id="ARBA00022692"/>
    </source>
</evidence>
<evidence type="ECO:0000313" key="22">
    <source>
        <dbReference type="EMBL" id="KAB7493908.1"/>
    </source>
</evidence>
<keyword evidence="8" id="KW-0812">Transmembrane</keyword>
<accession>A0A5N5SJM5</accession>
<name>A0A5N5SJM5_9CRUS</name>
<dbReference type="InterPro" id="IPR036028">
    <property type="entry name" value="SH3-like_dom_sf"/>
</dbReference>
<dbReference type="PROSITE" id="PS51659">
    <property type="entry name" value="GT23"/>
    <property type="match status" value="1"/>
</dbReference>
<dbReference type="Gene3D" id="1.10.287.1060">
    <property type="entry name" value="ESAT-6-like"/>
    <property type="match status" value="1"/>
</dbReference>
<dbReference type="Gene3D" id="2.30.30.40">
    <property type="entry name" value="SH3 Domains"/>
    <property type="match status" value="1"/>
</dbReference>
<dbReference type="CDD" id="cd11300">
    <property type="entry name" value="Fut8_like"/>
    <property type="match status" value="1"/>
</dbReference>
<dbReference type="GO" id="GO:0006487">
    <property type="term" value="P:protein N-linked glycosylation"/>
    <property type="evidence" value="ECO:0007669"/>
    <property type="project" value="TreeGrafter"/>
</dbReference>
<keyword evidence="13" id="KW-1015">Disulfide bond</keyword>
<keyword evidence="11" id="KW-0333">Golgi apparatus</keyword>
<evidence type="ECO:0000256" key="12">
    <source>
        <dbReference type="ARBA" id="ARBA00023136"/>
    </source>
</evidence>
<dbReference type="OrthoDB" id="2014825at2759"/>
<evidence type="ECO:0000256" key="6">
    <source>
        <dbReference type="ARBA" id="ARBA00022676"/>
    </source>
</evidence>
<evidence type="ECO:0000256" key="7">
    <source>
        <dbReference type="ARBA" id="ARBA00022679"/>
    </source>
</evidence>
<dbReference type="SMART" id="SM00326">
    <property type="entry name" value="SH3"/>
    <property type="match status" value="1"/>
</dbReference>
<evidence type="ECO:0000256" key="5">
    <source>
        <dbReference type="ARBA" id="ARBA00022443"/>
    </source>
</evidence>
<evidence type="ECO:0000256" key="4">
    <source>
        <dbReference type="ARBA" id="ARBA00018201"/>
    </source>
</evidence>
<gene>
    <name evidence="22" type="primary">FucT6</name>
    <name evidence="22" type="ORF">Anas_00924</name>
</gene>
<feature type="domain" description="SH3" evidence="20">
    <location>
        <begin position="411"/>
        <end position="472"/>
    </location>
</feature>
<dbReference type="PANTHER" id="PTHR13132:SF29">
    <property type="entry name" value="ALPHA-(1,6)-FUCOSYLTRANSFERASE"/>
    <property type="match status" value="1"/>
</dbReference>
<dbReference type="FunFam" id="2.30.30.40:FF:000070">
    <property type="entry name" value="Alpha-(1,6)-fucosyltransferase"/>
    <property type="match status" value="1"/>
</dbReference>
<keyword evidence="5 18" id="KW-0728">SH3 domain</keyword>
<keyword evidence="6 19" id="KW-0328">Glycosyltransferase</keyword>
<dbReference type="EMBL" id="SEYY01024766">
    <property type="protein sequence ID" value="KAB7493908.1"/>
    <property type="molecule type" value="Genomic_DNA"/>
</dbReference>
<dbReference type="CDD" id="cd11792">
    <property type="entry name" value="SH3_Fut8"/>
    <property type="match status" value="1"/>
</dbReference>
<evidence type="ECO:0000256" key="19">
    <source>
        <dbReference type="PROSITE-ProRule" id="PRU00992"/>
    </source>
</evidence>
<evidence type="ECO:0000313" key="23">
    <source>
        <dbReference type="Proteomes" id="UP000326759"/>
    </source>
</evidence>
<evidence type="ECO:0000256" key="3">
    <source>
        <dbReference type="ARBA" id="ARBA00012660"/>
    </source>
</evidence>